<sequence length="521" mass="58219">MLNAEFTLQRQGGEEAFPLYLAAAQTSGSDLVSQRSTAAAIASDNNNAVLAATELWLTQNPKASQAYPVRFQALLVDEQFQQAQALLIQARTEEVPLSFLPAFVDQQARNIDATTQLQTILAAPELEGALYVELAKTHLDFLEGKSQKILTKIDALIEQSPDNEIESLIVIKAFSLQKTGETELAQTTLEAGEQDYPDSQRIFATLLDIMIENGQTDKAIAKFESADLSPFAQQQIGLSMGQLLLQQGERQQSIQVLKQLPSRGGLSHQIHFILANAYHEDGQQEKALQTLTRVFGSLSWNASELLVKWLYENGQPERINSIIIQRTGLDDEPGHVIGVSDLHEQQQRPDLSLELLSAALLAFPNMDSVRYKRAITYDQRGQWQAAIKDLRLLAQKHPDDASYLNALGYTIMVRDPVNIDEAIDLIEQAYELDPEDPAIIDSLGWAHYLRGELDTAAALLNQAWNIMEDAEIGAHYGEVLWQLGQQEQARRIWRTSLELNAQLPTLRQTLEKFEPTLLDQE</sequence>
<evidence type="ECO:0000313" key="3">
    <source>
        <dbReference type="EMBL" id="MFD1384170.1"/>
    </source>
</evidence>
<dbReference type="PANTHER" id="PTHR45586">
    <property type="entry name" value="TPR REPEAT-CONTAINING PROTEIN PA4667"/>
    <property type="match status" value="1"/>
</dbReference>
<organism evidence="3 4">
    <name type="scientific">Rhodanobacter aciditrophus</name>
    <dbReference type="NCBI Taxonomy" id="1623218"/>
    <lineage>
        <taxon>Bacteria</taxon>
        <taxon>Pseudomonadati</taxon>
        <taxon>Pseudomonadota</taxon>
        <taxon>Gammaproteobacteria</taxon>
        <taxon>Lysobacterales</taxon>
        <taxon>Rhodanobacteraceae</taxon>
        <taxon>Rhodanobacter</taxon>
    </lineage>
</organism>
<dbReference type="Pfam" id="PF07721">
    <property type="entry name" value="TPR_4"/>
    <property type="match status" value="1"/>
</dbReference>
<dbReference type="InterPro" id="IPR011717">
    <property type="entry name" value="TPR-4"/>
</dbReference>
<reference evidence="4" key="1">
    <citation type="journal article" date="2019" name="Int. J. Syst. Evol. Microbiol.">
        <title>The Global Catalogue of Microorganisms (GCM) 10K type strain sequencing project: providing services to taxonomists for standard genome sequencing and annotation.</title>
        <authorList>
            <consortium name="The Broad Institute Genomics Platform"/>
            <consortium name="The Broad Institute Genome Sequencing Center for Infectious Disease"/>
            <person name="Wu L."/>
            <person name="Ma J."/>
        </authorList>
    </citation>
    <scope>NUCLEOTIDE SEQUENCE [LARGE SCALE GENOMIC DNA]</scope>
    <source>
        <strain evidence="4">JCM 30774</strain>
    </source>
</reference>
<evidence type="ECO:0000256" key="2">
    <source>
        <dbReference type="ARBA" id="ARBA00022803"/>
    </source>
</evidence>
<dbReference type="InterPro" id="IPR011990">
    <property type="entry name" value="TPR-like_helical_dom_sf"/>
</dbReference>
<comment type="caution">
    <text evidence="3">The sequence shown here is derived from an EMBL/GenBank/DDBJ whole genome shotgun (WGS) entry which is preliminary data.</text>
</comment>
<evidence type="ECO:0000313" key="4">
    <source>
        <dbReference type="Proteomes" id="UP001597059"/>
    </source>
</evidence>
<dbReference type="PANTHER" id="PTHR45586:SF16">
    <property type="entry name" value="DOMAIN PROTEIN, PUTATIVE-RELATED"/>
    <property type="match status" value="1"/>
</dbReference>
<protein>
    <submittedName>
        <fullName evidence="3">Tetratricopeptide repeat protein</fullName>
    </submittedName>
</protein>
<name>A0ABW4B1T4_9GAMM</name>
<proteinExistence type="predicted"/>
<evidence type="ECO:0000256" key="1">
    <source>
        <dbReference type="ARBA" id="ARBA00022737"/>
    </source>
</evidence>
<dbReference type="EMBL" id="JBHTMN010000014">
    <property type="protein sequence ID" value="MFD1384170.1"/>
    <property type="molecule type" value="Genomic_DNA"/>
</dbReference>
<keyword evidence="4" id="KW-1185">Reference proteome</keyword>
<dbReference type="Gene3D" id="1.25.40.10">
    <property type="entry name" value="Tetratricopeptide repeat domain"/>
    <property type="match status" value="2"/>
</dbReference>
<dbReference type="SUPFAM" id="SSF48452">
    <property type="entry name" value="TPR-like"/>
    <property type="match status" value="3"/>
</dbReference>
<dbReference type="Pfam" id="PF13432">
    <property type="entry name" value="TPR_16"/>
    <property type="match status" value="3"/>
</dbReference>
<gene>
    <name evidence="3" type="ORF">ACFQ45_12370</name>
</gene>
<accession>A0ABW4B1T4</accession>
<dbReference type="RefSeq" id="WP_377368142.1">
    <property type="nucleotide sequence ID" value="NZ_JBHTMN010000014.1"/>
</dbReference>
<dbReference type="InterPro" id="IPR051012">
    <property type="entry name" value="CellSynth/LPSAsmb/PSIAsmb"/>
</dbReference>
<dbReference type="Proteomes" id="UP001597059">
    <property type="component" value="Unassembled WGS sequence"/>
</dbReference>
<keyword evidence="1" id="KW-0677">Repeat</keyword>
<keyword evidence="2" id="KW-0802">TPR repeat</keyword>